<accession>U2YVE1</accession>
<dbReference type="EMBL" id="BATA01000042">
    <property type="protein sequence ID" value="GAD52990.1"/>
    <property type="molecule type" value="Genomic_DNA"/>
</dbReference>
<organism evidence="1 2">
    <name type="scientific">Halarchaeum acidiphilum MH1-52-1</name>
    <dbReference type="NCBI Taxonomy" id="1261545"/>
    <lineage>
        <taxon>Archaea</taxon>
        <taxon>Methanobacteriati</taxon>
        <taxon>Methanobacteriota</taxon>
        <taxon>Stenosarchaea group</taxon>
        <taxon>Halobacteria</taxon>
        <taxon>Halobacteriales</taxon>
        <taxon>Halobacteriaceae</taxon>
    </lineage>
</organism>
<keyword evidence="2" id="KW-1185">Reference proteome</keyword>
<comment type="caution">
    <text evidence="1">The sequence shown here is derived from an EMBL/GenBank/DDBJ whole genome shotgun (WGS) entry which is preliminary data.</text>
</comment>
<sequence>MESREFDPESYDVLIGHYLQAHNSDYLEDRYVAIDEFPGDSYFFEPTHNEATRAVSNYLEAEDALPFKNWTELDYQRHRDEYEDAITQWKNDVGLYSHRDARVSLQKKQGFHAHAPLLTRAALDFELLENGWEVAVLGVGRRAVRSPEDEWTVLIPPPLYAAESVVALDGTPTIQKWRLALGGDWVNHEEVLESDEEKREYLRDVLGLQIIQTDAGSKPYQSGNHVNISSDGALLEGIYEQEGTRPSVITSKKAREQYGTTGVEQLIEGAEHYGNLKGSNKFAETRLGVIIGSPHPPEGEAVKRWGALYKKAVGRKENEDGEVKKGTELDLGPFGNHLLRGVVENEVLQAVMRFGRTPSDDEHGATVFVHTSRLPRWVDPGRVSVTTWSGGMKEVVTTLHDSEKWPDGEWTNNEIAQGISIGERQVGELMKELDEEEYVTHRRGGRGNAYHWSNARLEEFTEFGSVE</sequence>
<dbReference type="AlphaFoldDB" id="U2YVE1"/>
<reference evidence="1 2" key="1">
    <citation type="submission" date="2013-09" db="EMBL/GenBank/DDBJ databases">
        <title>Whole genome sequencing of Halarchaeum acidiphilum strain MH1-52-1.</title>
        <authorList>
            <person name="Shimane Y."/>
            <person name="Minegishi H."/>
            <person name="Nishi S."/>
            <person name="Echigo A."/>
            <person name="Shuto A."/>
            <person name="Konishi M."/>
            <person name="Ito T."/>
            <person name="Ohkuma M."/>
            <person name="Ohta Y."/>
            <person name="Nagano Y."/>
            <person name="Tsubouchi T."/>
            <person name="Mori K."/>
            <person name="Usui K."/>
            <person name="Kamekura M."/>
            <person name="Usami R."/>
            <person name="Takaki Y."/>
            <person name="Hatada Y."/>
        </authorList>
    </citation>
    <scope>NUCLEOTIDE SEQUENCE [LARGE SCALE GENOMIC DNA]</scope>
    <source>
        <strain evidence="1 2">JCM 16109</strain>
    </source>
</reference>
<dbReference type="eggNOG" id="arCOG07786">
    <property type="taxonomic scope" value="Archaea"/>
</dbReference>
<evidence type="ECO:0000313" key="1">
    <source>
        <dbReference type="EMBL" id="GAD52990.1"/>
    </source>
</evidence>
<gene>
    <name evidence="1" type="ORF">MBEHAL_1750</name>
</gene>
<proteinExistence type="predicted"/>
<dbReference type="Proteomes" id="UP000016986">
    <property type="component" value="Unassembled WGS sequence"/>
</dbReference>
<protein>
    <submittedName>
        <fullName evidence="1">Uncharacterized protein</fullName>
    </submittedName>
</protein>
<evidence type="ECO:0000313" key="2">
    <source>
        <dbReference type="Proteomes" id="UP000016986"/>
    </source>
</evidence>
<name>U2YVE1_9EURY</name>